<feature type="chain" id="PRO_5044844933" description="AB hydrolase-1 domain-containing protein" evidence="3">
    <location>
        <begin position="19"/>
        <end position="324"/>
    </location>
</feature>
<dbReference type="PRINTS" id="PR00793">
    <property type="entry name" value="PROAMNOPTASE"/>
</dbReference>
<comment type="caution">
    <text evidence="5">The sequence shown here is derived from an EMBL/GenBank/DDBJ whole genome shotgun (WGS) entry which is preliminary data.</text>
</comment>
<dbReference type="GO" id="GO:0016787">
    <property type="term" value="F:hydrolase activity"/>
    <property type="evidence" value="ECO:0007669"/>
    <property type="project" value="UniProtKB-KW"/>
</dbReference>
<feature type="signal peptide" evidence="3">
    <location>
        <begin position="1"/>
        <end position="18"/>
    </location>
</feature>
<evidence type="ECO:0000313" key="5">
    <source>
        <dbReference type="EMBL" id="KAL3802291.1"/>
    </source>
</evidence>
<proteinExistence type="inferred from homology"/>
<dbReference type="AlphaFoldDB" id="A0ABD3QQR5"/>
<dbReference type="Gene3D" id="3.40.50.1820">
    <property type="entry name" value="alpha/beta hydrolase"/>
    <property type="match status" value="1"/>
</dbReference>
<dbReference type="Proteomes" id="UP001530400">
    <property type="component" value="Unassembled WGS sequence"/>
</dbReference>
<keyword evidence="6" id="KW-1185">Reference proteome</keyword>
<evidence type="ECO:0000256" key="1">
    <source>
        <dbReference type="ARBA" id="ARBA00010088"/>
    </source>
</evidence>
<gene>
    <name evidence="5" type="ORF">ACHAWO_002139</name>
</gene>
<reference evidence="5 6" key="1">
    <citation type="submission" date="2024-10" db="EMBL/GenBank/DDBJ databases">
        <title>Updated reference genomes for cyclostephanoid diatoms.</title>
        <authorList>
            <person name="Roberts W.R."/>
            <person name="Alverson A.J."/>
        </authorList>
    </citation>
    <scope>NUCLEOTIDE SEQUENCE [LARGE SCALE GENOMIC DNA]</scope>
    <source>
        <strain evidence="5 6">AJA010-31</strain>
    </source>
</reference>
<name>A0ABD3QQR5_9STRA</name>
<dbReference type="InterPro" id="IPR029058">
    <property type="entry name" value="AB_hydrolase_fold"/>
</dbReference>
<dbReference type="InterPro" id="IPR002410">
    <property type="entry name" value="Peptidase_S33"/>
</dbReference>
<accession>A0ABD3QQR5</accession>
<evidence type="ECO:0000256" key="3">
    <source>
        <dbReference type="SAM" id="SignalP"/>
    </source>
</evidence>
<comment type="similarity">
    <text evidence="1">Belongs to the peptidase S33 family.</text>
</comment>
<dbReference type="InterPro" id="IPR050266">
    <property type="entry name" value="AB_hydrolase_sf"/>
</dbReference>
<dbReference type="InterPro" id="IPR000073">
    <property type="entry name" value="AB_hydrolase_1"/>
</dbReference>
<keyword evidence="3" id="KW-0732">Signal</keyword>
<sequence>MHKSNLILVFLWLCQCHAFVDPNQSVNSSSNRHALILQATPANEGYITIHRDNSQHQLSYRIARPMSLSSKQAAPILTLHGGPSLPSSYLYPLEECIPYRSIIYFDQLGCGKSDEPADSSLYSIENTVHDLHVLIKQLGIRRFHLYGHSYGGILAFEYMKSLVVSEEKNDVECLSAVLSSAPYHISKLERDFDRLTQKLIPDDRTLSDAEVGELFRINHQCRLPEMPAQLARAYANPGTVWFGTQVIADYVAQPPPGDAARMPSTLIMRGEYDFVGEECFDEWKKVINRKFVRCKTLDNCSHHGLYENSALYGETIDSYFAEYD</sequence>
<evidence type="ECO:0000259" key="4">
    <source>
        <dbReference type="Pfam" id="PF00561"/>
    </source>
</evidence>
<dbReference type="PANTHER" id="PTHR43798:SF33">
    <property type="entry name" value="HYDROLASE, PUTATIVE (AFU_ORTHOLOGUE AFUA_2G14860)-RELATED"/>
    <property type="match status" value="1"/>
</dbReference>
<dbReference type="SUPFAM" id="SSF53474">
    <property type="entry name" value="alpha/beta-Hydrolases"/>
    <property type="match status" value="1"/>
</dbReference>
<organism evidence="5 6">
    <name type="scientific">Cyclotella atomus</name>
    <dbReference type="NCBI Taxonomy" id="382360"/>
    <lineage>
        <taxon>Eukaryota</taxon>
        <taxon>Sar</taxon>
        <taxon>Stramenopiles</taxon>
        <taxon>Ochrophyta</taxon>
        <taxon>Bacillariophyta</taxon>
        <taxon>Coscinodiscophyceae</taxon>
        <taxon>Thalassiosirophycidae</taxon>
        <taxon>Stephanodiscales</taxon>
        <taxon>Stephanodiscaceae</taxon>
        <taxon>Cyclotella</taxon>
    </lineage>
</organism>
<dbReference type="PANTHER" id="PTHR43798">
    <property type="entry name" value="MONOACYLGLYCEROL LIPASE"/>
    <property type="match status" value="1"/>
</dbReference>
<evidence type="ECO:0000256" key="2">
    <source>
        <dbReference type="ARBA" id="ARBA00022801"/>
    </source>
</evidence>
<evidence type="ECO:0000313" key="6">
    <source>
        <dbReference type="Proteomes" id="UP001530400"/>
    </source>
</evidence>
<dbReference type="EMBL" id="JALLPJ020000104">
    <property type="protein sequence ID" value="KAL3802291.1"/>
    <property type="molecule type" value="Genomic_DNA"/>
</dbReference>
<protein>
    <recommendedName>
        <fullName evidence="4">AB hydrolase-1 domain-containing protein</fullName>
    </recommendedName>
</protein>
<feature type="domain" description="AB hydrolase-1" evidence="4">
    <location>
        <begin position="75"/>
        <end position="181"/>
    </location>
</feature>
<keyword evidence="2" id="KW-0378">Hydrolase</keyword>
<dbReference type="Pfam" id="PF00561">
    <property type="entry name" value="Abhydrolase_1"/>
    <property type="match status" value="1"/>
</dbReference>